<dbReference type="Proteomes" id="UP000094020">
    <property type="component" value="Chromosome 8"/>
</dbReference>
<dbReference type="EMBL" id="CP144526">
    <property type="protein sequence ID" value="WWC71988.1"/>
    <property type="molecule type" value="Genomic_DNA"/>
</dbReference>
<dbReference type="KEGG" id="kpin:30173139"/>
<evidence type="ECO:0000256" key="1">
    <source>
        <dbReference type="SAM" id="MobiDB-lite"/>
    </source>
</evidence>
<keyword evidence="4" id="KW-1185">Reference proteome</keyword>
<dbReference type="EMBL" id="KI894012">
    <property type="protein sequence ID" value="OCF49083.1"/>
    <property type="molecule type" value="Genomic_DNA"/>
</dbReference>
<organism evidence="2">
    <name type="scientific">Kwoniella pini CBS 10737</name>
    <dbReference type="NCBI Taxonomy" id="1296096"/>
    <lineage>
        <taxon>Eukaryota</taxon>
        <taxon>Fungi</taxon>
        <taxon>Dikarya</taxon>
        <taxon>Basidiomycota</taxon>
        <taxon>Agaricomycotina</taxon>
        <taxon>Tremellomycetes</taxon>
        <taxon>Tremellales</taxon>
        <taxon>Cryptococcaceae</taxon>
        <taxon>Kwoniella</taxon>
    </lineage>
</organism>
<gene>
    <name evidence="2" type="ORF">I206_04770</name>
    <name evidence="3" type="ORF">I206_105947</name>
</gene>
<reference evidence="3" key="4">
    <citation type="submission" date="2024-02" db="EMBL/GenBank/DDBJ databases">
        <title>Comparative genomics of Cryptococcus and Kwoniella reveals pathogenesis evolution and contrasting modes of karyotype evolution via chromosome fusion or intercentromeric recombination.</title>
        <authorList>
            <person name="Coelho M.A."/>
            <person name="David-Palma M."/>
            <person name="Shea T."/>
            <person name="Bowers K."/>
            <person name="McGinley-Smith S."/>
            <person name="Mohammad A.W."/>
            <person name="Gnirke A."/>
            <person name="Yurkov A.M."/>
            <person name="Nowrousian M."/>
            <person name="Sun S."/>
            <person name="Cuomo C.A."/>
            <person name="Heitman J."/>
        </authorList>
    </citation>
    <scope>NUCLEOTIDE SEQUENCE</scope>
    <source>
        <strain evidence="3">CBS 10737</strain>
    </source>
</reference>
<dbReference type="AlphaFoldDB" id="A0A1B9I0K9"/>
<proteinExistence type="predicted"/>
<accession>A0A1B9I0K9</accession>
<evidence type="ECO:0000313" key="4">
    <source>
        <dbReference type="Proteomes" id="UP000094020"/>
    </source>
</evidence>
<name>A0A1B9I0K9_9TREE</name>
<evidence type="ECO:0000313" key="2">
    <source>
        <dbReference type="EMBL" id="OCF49083.1"/>
    </source>
</evidence>
<reference evidence="2" key="1">
    <citation type="submission" date="2013-07" db="EMBL/GenBank/DDBJ databases">
        <title>The Genome Sequence of Cryptococcus pinus CBS10737.</title>
        <authorList>
            <consortium name="The Broad Institute Genome Sequencing Platform"/>
            <person name="Cuomo C."/>
            <person name="Litvintseva A."/>
            <person name="Chen Y."/>
            <person name="Heitman J."/>
            <person name="Sun S."/>
            <person name="Springer D."/>
            <person name="Dromer F."/>
            <person name="Young S.K."/>
            <person name="Zeng Q."/>
            <person name="Gargeya S."/>
            <person name="Fitzgerald M."/>
            <person name="Abouelleil A."/>
            <person name="Alvarado L."/>
            <person name="Berlin A.M."/>
            <person name="Chapman S.B."/>
            <person name="Dewar J."/>
            <person name="Goldberg J."/>
            <person name="Griggs A."/>
            <person name="Gujja S."/>
            <person name="Hansen M."/>
            <person name="Howarth C."/>
            <person name="Imamovic A."/>
            <person name="Larimer J."/>
            <person name="McCowan C."/>
            <person name="Murphy C."/>
            <person name="Pearson M."/>
            <person name="Priest M."/>
            <person name="Roberts A."/>
            <person name="Saif S."/>
            <person name="Shea T."/>
            <person name="Sykes S."/>
            <person name="Wortman J."/>
            <person name="Nusbaum C."/>
            <person name="Birren B."/>
        </authorList>
    </citation>
    <scope>NUCLEOTIDE SEQUENCE [LARGE SCALE GENOMIC DNA]</scope>
    <source>
        <strain evidence="2">CBS 10737</strain>
    </source>
</reference>
<feature type="compositionally biased region" description="Basic and acidic residues" evidence="1">
    <location>
        <begin position="22"/>
        <end position="32"/>
    </location>
</feature>
<sequence length="135" mass="14995">MLKPKNKPTQKATSHPLSGDPLSDRPFEESTHNETLNPKSSRSSHRDLSREERPGQQRHLPDNESNGTRTARSDQIDYTSQPRSLATLNFQNTAGSFGQGSQNNEIEMASQQEVELPDWVDCSHDGQSCSLCSGK</sequence>
<dbReference type="RefSeq" id="XP_019010302.1">
    <property type="nucleotide sequence ID" value="XM_019156500.1"/>
</dbReference>
<feature type="compositionally biased region" description="Basic and acidic residues" evidence="1">
    <location>
        <begin position="44"/>
        <end position="62"/>
    </location>
</feature>
<evidence type="ECO:0000313" key="3">
    <source>
        <dbReference type="EMBL" id="WWC71988.1"/>
    </source>
</evidence>
<reference evidence="3" key="2">
    <citation type="submission" date="2013-07" db="EMBL/GenBank/DDBJ databases">
        <authorList>
            <consortium name="The Broad Institute Genome Sequencing Platform"/>
            <person name="Cuomo C."/>
            <person name="Litvintseva A."/>
            <person name="Chen Y."/>
            <person name="Heitman J."/>
            <person name="Sun S."/>
            <person name="Springer D."/>
            <person name="Dromer F."/>
            <person name="Young S.K."/>
            <person name="Zeng Q."/>
            <person name="Gargeya S."/>
            <person name="Fitzgerald M."/>
            <person name="Abouelleil A."/>
            <person name="Alvarado L."/>
            <person name="Berlin A.M."/>
            <person name="Chapman S.B."/>
            <person name="Dewar J."/>
            <person name="Goldberg J."/>
            <person name="Griggs A."/>
            <person name="Gujja S."/>
            <person name="Hansen M."/>
            <person name="Howarth C."/>
            <person name="Imamovic A."/>
            <person name="Larimer J."/>
            <person name="McCowan C."/>
            <person name="Murphy C."/>
            <person name="Pearson M."/>
            <person name="Priest M."/>
            <person name="Roberts A."/>
            <person name="Saif S."/>
            <person name="Shea T."/>
            <person name="Sykes S."/>
            <person name="Wortman J."/>
            <person name="Nusbaum C."/>
            <person name="Birren B."/>
        </authorList>
    </citation>
    <scope>NUCLEOTIDE SEQUENCE</scope>
    <source>
        <strain evidence="3">CBS 10737</strain>
    </source>
</reference>
<reference evidence="2" key="3">
    <citation type="submission" date="2016-07" db="EMBL/GenBank/DDBJ databases">
        <title>Evolution of pathogenesis and genome organization in the Tremellales.</title>
        <authorList>
            <person name="Cuomo C."/>
            <person name="Litvintseva A."/>
            <person name="Heitman J."/>
            <person name="Chen Y."/>
            <person name="Sun S."/>
            <person name="Springer D."/>
            <person name="Dromer F."/>
            <person name="Young S."/>
            <person name="Zeng Q."/>
            <person name="Chapman S."/>
            <person name="Gujja S."/>
            <person name="Saif S."/>
            <person name="Birren B."/>
        </authorList>
    </citation>
    <scope>NUCLEOTIDE SEQUENCE</scope>
    <source>
        <strain evidence="2">CBS 10737</strain>
    </source>
</reference>
<dbReference type="GeneID" id="30173139"/>
<protein>
    <submittedName>
        <fullName evidence="2">Uncharacterized protein</fullName>
    </submittedName>
</protein>
<feature type="region of interest" description="Disordered" evidence="1">
    <location>
        <begin position="1"/>
        <end position="82"/>
    </location>
</feature>